<dbReference type="Proteomes" id="UP000014071">
    <property type="component" value="Unassembled WGS sequence"/>
</dbReference>
<dbReference type="Gene3D" id="2.70.50.30">
    <property type="entry name" value="Coagulation Factor XIII, subunit A, domain 1"/>
    <property type="match status" value="1"/>
</dbReference>
<proteinExistence type="inferred from homology"/>
<keyword evidence="7" id="KW-1185">Reference proteome</keyword>
<comment type="subcellular location">
    <subcellularLocation>
        <location evidence="1">Cytoplasm</location>
    </subcellularLocation>
</comment>
<reference evidence="7" key="1">
    <citation type="journal article" date="2013" name="Genome Announc.">
        <title>Draft genome sequence of the basidiomycetous yeast-like fungus Pseudozyma hubeiensis SY62, which produces an abundant amount of the biosurfactant mannosylerythritol lipids.</title>
        <authorList>
            <person name="Konishi M."/>
            <person name="Hatada Y."/>
            <person name="Horiuchi J."/>
        </authorList>
    </citation>
    <scope>NUCLEOTIDE SEQUENCE [LARGE SCALE GENOMIC DNA]</scope>
    <source>
        <strain evidence="7">SY62</strain>
    </source>
</reference>
<dbReference type="GO" id="GO:0005829">
    <property type="term" value="C:cytosol"/>
    <property type="evidence" value="ECO:0007669"/>
    <property type="project" value="TreeGrafter"/>
</dbReference>
<evidence type="ECO:0000256" key="3">
    <source>
        <dbReference type="ARBA" id="ARBA00022490"/>
    </source>
</evidence>
<dbReference type="PANTHER" id="PTHR10980">
    <property type="entry name" value="RHO GDP-DISSOCIATION INHIBITOR"/>
    <property type="match status" value="1"/>
</dbReference>
<dbReference type="FunFam" id="2.70.50.30:FF:000001">
    <property type="entry name" value="Rho GDP-dissociation inhibitor 1"/>
    <property type="match status" value="1"/>
</dbReference>
<dbReference type="PANTHER" id="PTHR10980:SF3">
    <property type="entry name" value="LD16419P"/>
    <property type="match status" value="1"/>
</dbReference>
<evidence type="ECO:0000256" key="5">
    <source>
        <dbReference type="ARBA" id="ARBA00071407"/>
    </source>
</evidence>
<dbReference type="PRINTS" id="PR00492">
    <property type="entry name" value="RHOGDI"/>
</dbReference>
<organism evidence="6 7">
    <name type="scientific">Pseudozyma hubeiensis (strain SY62)</name>
    <name type="common">Yeast</name>
    <dbReference type="NCBI Taxonomy" id="1305764"/>
    <lineage>
        <taxon>Eukaryota</taxon>
        <taxon>Fungi</taxon>
        <taxon>Dikarya</taxon>
        <taxon>Basidiomycota</taxon>
        <taxon>Ustilaginomycotina</taxon>
        <taxon>Ustilaginomycetes</taxon>
        <taxon>Ustilaginales</taxon>
        <taxon>Ustilaginaceae</taxon>
        <taxon>Pseudozyma</taxon>
    </lineage>
</organism>
<accession>R9P952</accession>
<evidence type="ECO:0000256" key="1">
    <source>
        <dbReference type="ARBA" id="ARBA00004496"/>
    </source>
</evidence>
<dbReference type="GeneID" id="24107496"/>
<gene>
    <name evidence="6" type="ORF">PHSY_002203</name>
</gene>
<dbReference type="InterPro" id="IPR000406">
    <property type="entry name" value="Rho_GDI"/>
</dbReference>
<dbReference type="HOGENOM" id="CLU_076228_1_0_1"/>
<keyword evidence="3" id="KW-0963">Cytoplasm</keyword>
<evidence type="ECO:0000313" key="7">
    <source>
        <dbReference type="Proteomes" id="UP000014071"/>
    </source>
</evidence>
<dbReference type="Pfam" id="PF02115">
    <property type="entry name" value="Rho_GDI"/>
    <property type="match status" value="1"/>
</dbReference>
<dbReference type="SUPFAM" id="SSF81296">
    <property type="entry name" value="E set domains"/>
    <property type="match status" value="1"/>
</dbReference>
<protein>
    <recommendedName>
        <fullName evidence="5">Rho GDP-dissociation inhibitor</fullName>
    </recommendedName>
</protein>
<name>R9P952_PSEHS</name>
<evidence type="ECO:0000313" key="6">
    <source>
        <dbReference type="EMBL" id="GAC94630.1"/>
    </source>
</evidence>
<comment type="function">
    <text evidence="4">Regulates the GDP/GTP exchange reaction of the Rho proteins by inhibiting the dissociation of GDP from them, and the subsequent binding of GTP to them.</text>
</comment>
<dbReference type="GO" id="GO:0005094">
    <property type="term" value="F:Rho GDP-dissociation inhibitor activity"/>
    <property type="evidence" value="ECO:0007669"/>
    <property type="project" value="InterPro"/>
</dbReference>
<comment type="similarity">
    <text evidence="2">Belongs to the Rho GDI family.</text>
</comment>
<dbReference type="GO" id="GO:0016020">
    <property type="term" value="C:membrane"/>
    <property type="evidence" value="ECO:0007669"/>
    <property type="project" value="TreeGrafter"/>
</dbReference>
<dbReference type="EMBL" id="DF238785">
    <property type="protein sequence ID" value="GAC94630.1"/>
    <property type="molecule type" value="Genomic_DNA"/>
</dbReference>
<evidence type="ECO:0000256" key="4">
    <source>
        <dbReference type="ARBA" id="ARBA00054143"/>
    </source>
</evidence>
<dbReference type="eggNOG" id="KOG3205">
    <property type="taxonomic scope" value="Eukaryota"/>
</dbReference>
<evidence type="ECO:0000256" key="2">
    <source>
        <dbReference type="ARBA" id="ARBA00009758"/>
    </source>
</evidence>
<dbReference type="RefSeq" id="XP_012188217.1">
    <property type="nucleotide sequence ID" value="XM_012332827.1"/>
</dbReference>
<dbReference type="InterPro" id="IPR014756">
    <property type="entry name" value="Ig_E-set"/>
</dbReference>
<dbReference type="GO" id="GO:0007266">
    <property type="term" value="P:Rho protein signal transduction"/>
    <property type="evidence" value="ECO:0007669"/>
    <property type="project" value="InterPro"/>
</dbReference>
<dbReference type="InterPro" id="IPR024792">
    <property type="entry name" value="RhoGDI_dom_sf"/>
</dbReference>
<dbReference type="STRING" id="1305764.R9P952"/>
<dbReference type="AlphaFoldDB" id="R9P952"/>
<dbReference type="OrthoDB" id="1683373at2759"/>
<sequence length="274" mass="29880">MFHSHSFGVGPSRLSPYNGGAYCTRPREQPTFDLLDLSNHSSRPFGPFVADHRSPCHHHTSHNDINRNITLAMSHAQDPSIADDELATTATAGYKVGEKKSLAEYSQLDAEDESLARWKASLGIGASTGAVDPNAPKLSLHSLSLVSATAPGGSISINLQQPKEQLAQIKQNPLTVKEGVEYSVKIQFSVGSDILSGLKYVQVVKRAGIKVDKMEEMIGSYGPRAEPYEKAFASSEAPSGMMARGNYSVRSRVVDDDNNVFADWEWAFKIAKDW</sequence>